<gene>
    <name evidence="1" type="ORF">MJO28_009191</name>
</gene>
<dbReference type="EMBL" id="CM045873">
    <property type="protein sequence ID" value="KAI7947283.1"/>
    <property type="molecule type" value="Genomic_DNA"/>
</dbReference>
<evidence type="ECO:0000313" key="1">
    <source>
        <dbReference type="EMBL" id="KAI7947283.1"/>
    </source>
</evidence>
<proteinExistence type="predicted"/>
<organism evidence="1 2">
    <name type="scientific">Puccinia striiformis f. sp. tritici</name>
    <dbReference type="NCBI Taxonomy" id="168172"/>
    <lineage>
        <taxon>Eukaryota</taxon>
        <taxon>Fungi</taxon>
        <taxon>Dikarya</taxon>
        <taxon>Basidiomycota</taxon>
        <taxon>Pucciniomycotina</taxon>
        <taxon>Pucciniomycetes</taxon>
        <taxon>Pucciniales</taxon>
        <taxon>Pucciniaceae</taxon>
        <taxon>Puccinia</taxon>
    </lineage>
</organism>
<keyword evidence="2" id="KW-1185">Reference proteome</keyword>
<accession>A0ACC0E735</accession>
<protein>
    <submittedName>
        <fullName evidence="1">Uncharacterized protein</fullName>
    </submittedName>
</protein>
<name>A0ACC0E735_9BASI</name>
<reference evidence="1 2" key="3">
    <citation type="journal article" date="2022" name="Microbiol. Spectr.">
        <title>Folding features and dynamics of 3D genome architecture in plant fungal pathogens.</title>
        <authorList>
            <person name="Xia C."/>
        </authorList>
    </citation>
    <scope>NUCLEOTIDE SEQUENCE [LARGE SCALE GENOMIC DNA]</scope>
    <source>
        <strain evidence="1 2">93-210</strain>
    </source>
</reference>
<comment type="caution">
    <text evidence="1">The sequence shown here is derived from an EMBL/GenBank/DDBJ whole genome shotgun (WGS) entry which is preliminary data.</text>
</comment>
<evidence type="ECO:0000313" key="2">
    <source>
        <dbReference type="Proteomes" id="UP001060170"/>
    </source>
</evidence>
<reference evidence="2" key="2">
    <citation type="journal article" date="2018" name="Mol. Plant Microbe Interact.">
        <title>Genome sequence resources for the wheat stripe rust pathogen (Puccinia striiformis f. sp. tritici) and the barley stripe rust pathogen (Puccinia striiformis f. sp. hordei).</title>
        <authorList>
            <person name="Xia C."/>
            <person name="Wang M."/>
            <person name="Yin C."/>
            <person name="Cornejo O.E."/>
            <person name="Hulbert S.H."/>
            <person name="Chen X."/>
        </authorList>
    </citation>
    <scope>NUCLEOTIDE SEQUENCE [LARGE SCALE GENOMIC DNA]</scope>
    <source>
        <strain evidence="2">93-210</strain>
    </source>
</reference>
<dbReference type="Proteomes" id="UP001060170">
    <property type="component" value="Chromosome 9"/>
</dbReference>
<sequence length="405" mass="45662">MIARIFGHDQYQNHQNQQQRRLVLLITIGCIGWITIELIGGSKQSVSAGGQLSLNLWRKYPGTPPPEASSVKLEWLKRGGLSSGGRLFIMNSSRYPLPTTIGPRPKREWISRLDFFRRYGSAEIQRDLSIPISTLHKDGLVTYPTETILTANNNGVCSWENSGCLRNSENGYSDHLDIIHPDPNSWVVNFDDGPLPPSKKLYKVLDDFDIKATHFWIGGNVLKYWDLAIMADRRGDHLAVHTWSHSHLTSLTNHQILGELGWTIQIIFDLTGKVPRFFRPPYGNVDNRVRSIAKQHIFGLETVIWNFDSMDWGLNQTYSTGDQVDIADPTKSPRLEEVVQSIGRFASSNSSSSASRVGGLILEHELSFEAVEAFRQSWSVVRNQNFTSLGPLPVCLDGGKSEWYQ</sequence>
<reference evidence="2" key="1">
    <citation type="journal article" date="2018" name="BMC Genomics">
        <title>Genomic insights into host adaptation between the wheat stripe rust pathogen (Puccinia striiformis f. sp. tritici) and the barley stripe rust pathogen (Puccinia striiformis f. sp. hordei).</title>
        <authorList>
            <person name="Xia C."/>
            <person name="Wang M."/>
            <person name="Yin C."/>
            <person name="Cornejo O.E."/>
            <person name="Hulbert S.H."/>
            <person name="Chen X."/>
        </authorList>
    </citation>
    <scope>NUCLEOTIDE SEQUENCE [LARGE SCALE GENOMIC DNA]</scope>
    <source>
        <strain evidence="2">93-210</strain>
    </source>
</reference>